<dbReference type="GO" id="GO:0016787">
    <property type="term" value="F:hydrolase activity"/>
    <property type="evidence" value="ECO:0007669"/>
    <property type="project" value="UniProtKB-UniRule"/>
</dbReference>
<dbReference type="PANTHER" id="PTHR24138">
    <property type="entry name" value="INTRACELLLAR PHOSPHOLIPASE A FAMILY"/>
    <property type="match status" value="1"/>
</dbReference>
<reference evidence="4 5" key="1">
    <citation type="submission" date="2018-09" db="EMBL/GenBank/DDBJ databases">
        <title>Altererythrobacter sp.Ery1 and Ery12, the genome sequencing of novel strains in genus Alterythrobacter.</title>
        <authorList>
            <person name="Cheng H."/>
            <person name="Wu Y.-H."/>
            <person name="Fang C."/>
            <person name="Xu X.-W."/>
        </authorList>
    </citation>
    <scope>NUCLEOTIDE SEQUENCE [LARGE SCALE GENOMIC DNA]</scope>
    <source>
        <strain evidence="4 5">Ery12</strain>
    </source>
</reference>
<keyword evidence="5" id="KW-1185">Reference proteome</keyword>
<feature type="short sequence motif" description="GXGXXG" evidence="2">
    <location>
        <begin position="10"/>
        <end position="15"/>
    </location>
</feature>
<organism evidence="4 5">
    <name type="scientific">Tsuneonella suprasediminis</name>
    <dbReference type="NCBI Taxonomy" id="2306996"/>
    <lineage>
        <taxon>Bacteria</taxon>
        <taxon>Pseudomonadati</taxon>
        <taxon>Pseudomonadota</taxon>
        <taxon>Alphaproteobacteria</taxon>
        <taxon>Sphingomonadales</taxon>
        <taxon>Erythrobacteraceae</taxon>
        <taxon>Tsuneonella</taxon>
    </lineage>
</organism>
<name>A0A419R314_9SPHN</name>
<dbReference type="SUPFAM" id="SSF52151">
    <property type="entry name" value="FabD/lysophospholipase-like"/>
    <property type="match status" value="1"/>
</dbReference>
<evidence type="ECO:0000256" key="2">
    <source>
        <dbReference type="PROSITE-ProRule" id="PRU01161"/>
    </source>
</evidence>
<dbReference type="InterPro" id="IPR047156">
    <property type="entry name" value="Teg/CotR/CapV-like"/>
</dbReference>
<dbReference type="GO" id="GO:0016042">
    <property type="term" value="P:lipid catabolic process"/>
    <property type="evidence" value="ECO:0007669"/>
    <property type="project" value="UniProtKB-UniRule"/>
</dbReference>
<dbReference type="InterPro" id="IPR016035">
    <property type="entry name" value="Acyl_Trfase/lysoPLipase"/>
</dbReference>
<evidence type="ECO:0000313" key="4">
    <source>
        <dbReference type="EMBL" id="RJX68516.1"/>
    </source>
</evidence>
<dbReference type="AlphaFoldDB" id="A0A419R314"/>
<evidence type="ECO:0000313" key="5">
    <source>
        <dbReference type="Proteomes" id="UP000284322"/>
    </source>
</evidence>
<evidence type="ECO:0000256" key="1">
    <source>
        <dbReference type="ARBA" id="ARBA00023098"/>
    </source>
</evidence>
<dbReference type="InterPro" id="IPR002641">
    <property type="entry name" value="PNPLA_dom"/>
</dbReference>
<feature type="active site" description="Nucleophile" evidence="2">
    <location>
        <position position="44"/>
    </location>
</feature>
<proteinExistence type="predicted"/>
<keyword evidence="2" id="KW-0442">Lipid degradation</keyword>
<dbReference type="NCBIfam" id="NF041079">
    <property type="entry name" value="CBASS_lipase"/>
    <property type="match status" value="1"/>
</dbReference>
<feature type="active site" description="Proton acceptor" evidence="2">
    <location>
        <position position="181"/>
    </location>
</feature>
<dbReference type="PROSITE" id="PS51635">
    <property type="entry name" value="PNPLA"/>
    <property type="match status" value="1"/>
</dbReference>
<gene>
    <name evidence="4" type="ORF">D6858_05705</name>
</gene>
<keyword evidence="2" id="KW-0378">Hydrolase</keyword>
<protein>
    <submittedName>
        <fullName evidence="4">Patatin</fullName>
    </submittedName>
</protein>
<dbReference type="Proteomes" id="UP000284322">
    <property type="component" value="Unassembled WGS sequence"/>
</dbReference>
<dbReference type="Gene3D" id="3.40.1090.10">
    <property type="entry name" value="Cytosolic phospholipase A2 catalytic domain"/>
    <property type="match status" value="1"/>
</dbReference>
<dbReference type="EMBL" id="RAHJ01000017">
    <property type="protein sequence ID" value="RJX68516.1"/>
    <property type="molecule type" value="Genomic_DNA"/>
</dbReference>
<feature type="short sequence motif" description="GXSXG" evidence="2">
    <location>
        <begin position="42"/>
        <end position="46"/>
    </location>
</feature>
<dbReference type="OrthoDB" id="9807112at2"/>
<evidence type="ECO:0000259" key="3">
    <source>
        <dbReference type="PROSITE" id="PS51635"/>
    </source>
</evidence>
<accession>A0A419R314</accession>
<sequence length="328" mass="35484">MTFQILSLSGGGYLGLYSIAVLAEIEEQSGRRTADFIDLFAGTSIGGIVALGLASGVPAAHIRDAFVENGEKIFGRKSPARGPRKWAEFLGNVSRPKHSATALRKTIEDIVGQQTLVKDLRRPTVVAAVNLTKGGPKVFKTGHHANFKIDWRLPVVEVALATSAAPTYFPTHRIQHELFADGGLFANSPDAIAVHEAENFLGIDPHEIRMLSVGTTSQSFAFSAGTSTSMGIWDWVKGDRLSNAIIGSQQALTDDMMKHRLGDRYLRIDRNQADSQRTDLALDCASPQARATLLAMAANSFAECSPDPLLQSMLQHEAADRPFINASM</sequence>
<keyword evidence="1 2" id="KW-0443">Lipid metabolism</keyword>
<feature type="short sequence motif" description="DGA/G" evidence="2">
    <location>
        <begin position="181"/>
        <end position="183"/>
    </location>
</feature>
<dbReference type="CDD" id="cd07199">
    <property type="entry name" value="Pat17_PNPLA8_PNPLA9_like"/>
    <property type="match status" value="1"/>
</dbReference>
<dbReference type="RefSeq" id="WP_120108140.1">
    <property type="nucleotide sequence ID" value="NZ_RAHJ01000017.1"/>
</dbReference>
<feature type="domain" description="PNPLA" evidence="3">
    <location>
        <begin position="6"/>
        <end position="194"/>
    </location>
</feature>
<dbReference type="Pfam" id="PF01734">
    <property type="entry name" value="Patatin"/>
    <property type="match status" value="1"/>
</dbReference>
<comment type="caution">
    <text evidence="4">The sequence shown here is derived from an EMBL/GenBank/DDBJ whole genome shotgun (WGS) entry which is preliminary data.</text>
</comment>
<dbReference type="PANTHER" id="PTHR24138:SF10">
    <property type="entry name" value="PHOSPHOLIPASE A2"/>
    <property type="match status" value="1"/>
</dbReference>